<proteinExistence type="predicted"/>
<reference evidence="6 7" key="1">
    <citation type="submission" date="2018-03" db="EMBL/GenBank/DDBJ databases">
        <title>The draft genome of Mesorhizobium soli JCM 19897.</title>
        <authorList>
            <person name="Li L."/>
            <person name="Liu L."/>
            <person name="Liang L."/>
            <person name="Wang T."/>
            <person name="Zhang X."/>
        </authorList>
    </citation>
    <scope>NUCLEOTIDE SEQUENCE [LARGE SCALE GENOMIC DNA]</scope>
    <source>
        <strain evidence="6 7">JCM 19897</strain>
    </source>
</reference>
<evidence type="ECO:0000256" key="4">
    <source>
        <dbReference type="SAM" id="MobiDB-lite"/>
    </source>
</evidence>
<dbReference type="InterPro" id="IPR018062">
    <property type="entry name" value="HTH_AraC-typ_CS"/>
</dbReference>
<protein>
    <submittedName>
        <fullName evidence="6">AraC family transcriptional regulator</fullName>
    </submittedName>
</protein>
<accession>A0A2P7SGQ9</accession>
<dbReference type="PROSITE" id="PS00041">
    <property type="entry name" value="HTH_ARAC_FAMILY_1"/>
    <property type="match status" value="1"/>
</dbReference>
<feature type="region of interest" description="Disordered" evidence="4">
    <location>
        <begin position="275"/>
        <end position="302"/>
    </location>
</feature>
<dbReference type="SMART" id="SM00342">
    <property type="entry name" value="HTH_ARAC"/>
    <property type="match status" value="1"/>
</dbReference>
<dbReference type="PANTHER" id="PTHR43436">
    <property type="entry name" value="ARAC-FAMILY TRANSCRIPTIONAL REGULATOR"/>
    <property type="match status" value="1"/>
</dbReference>
<evidence type="ECO:0000256" key="2">
    <source>
        <dbReference type="ARBA" id="ARBA00023125"/>
    </source>
</evidence>
<dbReference type="InterPro" id="IPR018060">
    <property type="entry name" value="HTH_AraC"/>
</dbReference>
<evidence type="ECO:0000313" key="7">
    <source>
        <dbReference type="Proteomes" id="UP000240653"/>
    </source>
</evidence>
<dbReference type="Proteomes" id="UP000240653">
    <property type="component" value="Unassembled WGS sequence"/>
</dbReference>
<dbReference type="GO" id="GO:0043565">
    <property type="term" value="F:sequence-specific DNA binding"/>
    <property type="evidence" value="ECO:0007669"/>
    <property type="project" value="InterPro"/>
</dbReference>
<dbReference type="Pfam" id="PF06719">
    <property type="entry name" value="AraC_N"/>
    <property type="match status" value="1"/>
</dbReference>
<dbReference type="OrthoDB" id="9802263at2"/>
<gene>
    <name evidence="6" type="ORF">C7I85_10655</name>
</gene>
<dbReference type="PANTHER" id="PTHR43436:SF1">
    <property type="entry name" value="TRANSCRIPTIONAL REGULATORY PROTEIN"/>
    <property type="match status" value="1"/>
</dbReference>
<evidence type="ECO:0000259" key="5">
    <source>
        <dbReference type="PROSITE" id="PS01124"/>
    </source>
</evidence>
<organism evidence="6 7">
    <name type="scientific">Pseudaminobacter soli</name>
    <name type="common">ex Li et al. 2025</name>
    <dbReference type="NCBI Taxonomy" id="1295366"/>
    <lineage>
        <taxon>Bacteria</taxon>
        <taxon>Pseudomonadati</taxon>
        <taxon>Pseudomonadota</taxon>
        <taxon>Alphaproteobacteria</taxon>
        <taxon>Hyphomicrobiales</taxon>
        <taxon>Phyllobacteriaceae</taxon>
        <taxon>Pseudaminobacter</taxon>
    </lineage>
</organism>
<dbReference type="PROSITE" id="PS01124">
    <property type="entry name" value="HTH_ARAC_FAMILY_2"/>
    <property type="match status" value="1"/>
</dbReference>
<keyword evidence="2" id="KW-0238">DNA-binding</keyword>
<dbReference type="GO" id="GO:0003700">
    <property type="term" value="F:DNA-binding transcription factor activity"/>
    <property type="evidence" value="ECO:0007669"/>
    <property type="project" value="InterPro"/>
</dbReference>
<comment type="caution">
    <text evidence="6">The sequence shown here is derived from an EMBL/GenBank/DDBJ whole genome shotgun (WGS) entry which is preliminary data.</text>
</comment>
<evidence type="ECO:0000256" key="1">
    <source>
        <dbReference type="ARBA" id="ARBA00023015"/>
    </source>
</evidence>
<evidence type="ECO:0000256" key="3">
    <source>
        <dbReference type="ARBA" id="ARBA00023163"/>
    </source>
</evidence>
<feature type="domain" description="HTH araC/xylS-type" evidence="5">
    <location>
        <begin position="192"/>
        <end position="290"/>
    </location>
</feature>
<keyword evidence="3" id="KW-0804">Transcription</keyword>
<feature type="compositionally biased region" description="Basic and acidic residues" evidence="4">
    <location>
        <begin position="275"/>
        <end position="295"/>
    </location>
</feature>
<dbReference type="InterPro" id="IPR009594">
    <property type="entry name" value="Tscrpt_reg_HTH_AraC_N"/>
</dbReference>
<sequence length="302" mass="33072">MDAVLLAELQALIARHAVPDGSAFRALPNVTLMSAAAPTPPIADVTEPMFALVARGTKRVALADRIFDYSTGQYLIVSVDLPLEAHVAVATPEMPYLGLGFTLRPEAIAALLLEAGTTQSTRSDPPGIAVSDLTNDLVDPVIRLLRLLDRPADIPVLAAAMEREILWRLINGQQGSMVRQIGLADSRMAQIGRAIRWIRSHYAEAIRIEELARISGMSVTSFHRHFRGVTSITPLEYQKQIRLQTARTRLISTAEDVAEVGFAVGYDSPSQFSREYRRQFGHPPGRDGKRLRQSKEAGGTAE</sequence>
<name>A0A2P7SGQ9_9HYPH</name>
<dbReference type="EMBL" id="PXYL01000004">
    <property type="protein sequence ID" value="PSJ61674.1"/>
    <property type="molecule type" value="Genomic_DNA"/>
</dbReference>
<keyword evidence="7" id="KW-1185">Reference proteome</keyword>
<dbReference type="InterPro" id="IPR009057">
    <property type="entry name" value="Homeodomain-like_sf"/>
</dbReference>
<dbReference type="AlphaFoldDB" id="A0A2P7SGQ9"/>
<dbReference type="Gene3D" id="1.10.10.60">
    <property type="entry name" value="Homeodomain-like"/>
    <property type="match status" value="2"/>
</dbReference>
<keyword evidence="1" id="KW-0805">Transcription regulation</keyword>
<dbReference type="SUPFAM" id="SSF46689">
    <property type="entry name" value="Homeodomain-like"/>
    <property type="match status" value="2"/>
</dbReference>
<evidence type="ECO:0000313" key="6">
    <source>
        <dbReference type="EMBL" id="PSJ61674.1"/>
    </source>
</evidence>
<dbReference type="Pfam" id="PF12833">
    <property type="entry name" value="HTH_18"/>
    <property type="match status" value="1"/>
</dbReference>